<evidence type="ECO:0000313" key="10">
    <source>
        <dbReference type="Proteomes" id="UP001139485"/>
    </source>
</evidence>
<dbReference type="InterPro" id="IPR005467">
    <property type="entry name" value="His_kinase_dom"/>
</dbReference>
<dbReference type="Pfam" id="PF02518">
    <property type="entry name" value="HATPase_c"/>
    <property type="match status" value="1"/>
</dbReference>
<feature type="transmembrane region" description="Helical" evidence="7">
    <location>
        <begin position="220"/>
        <end position="238"/>
    </location>
</feature>
<organism evidence="9 10">
    <name type="scientific">Nocardioides bruguierae</name>
    <dbReference type="NCBI Taxonomy" id="2945102"/>
    <lineage>
        <taxon>Bacteria</taxon>
        <taxon>Bacillati</taxon>
        <taxon>Actinomycetota</taxon>
        <taxon>Actinomycetes</taxon>
        <taxon>Propionibacteriales</taxon>
        <taxon>Nocardioidaceae</taxon>
        <taxon>Nocardioides</taxon>
    </lineage>
</organism>
<dbReference type="InterPro" id="IPR036890">
    <property type="entry name" value="HATPase_C_sf"/>
</dbReference>
<dbReference type="AlphaFoldDB" id="A0A9X2IGQ0"/>
<feature type="transmembrane region" description="Helical" evidence="7">
    <location>
        <begin position="75"/>
        <end position="95"/>
    </location>
</feature>
<feature type="transmembrane region" description="Helical" evidence="7">
    <location>
        <begin position="15"/>
        <end position="32"/>
    </location>
</feature>
<evidence type="ECO:0000256" key="5">
    <source>
        <dbReference type="ARBA" id="ARBA00022777"/>
    </source>
</evidence>
<name>A0A9X2IGQ0_9ACTN</name>
<keyword evidence="5" id="KW-0808">Transferase</keyword>
<keyword evidence="6" id="KW-0902">Two-component regulatory system</keyword>
<dbReference type="InterPro" id="IPR004358">
    <property type="entry name" value="Sig_transdc_His_kin-like_C"/>
</dbReference>
<feature type="transmembrane region" description="Helical" evidence="7">
    <location>
        <begin position="244"/>
        <end position="266"/>
    </location>
</feature>
<comment type="catalytic activity">
    <reaction evidence="1">
        <text>ATP + protein L-histidine = ADP + protein N-phospho-L-histidine.</text>
        <dbReference type="EC" id="2.7.13.3"/>
    </reaction>
</comment>
<evidence type="ECO:0000256" key="1">
    <source>
        <dbReference type="ARBA" id="ARBA00000085"/>
    </source>
</evidence>
<dbReference type="SMART" id="SM00387">
    <property type="entry name" value="HATPase_c"/>
    <property type="match status" value="1"/>
</dbReference>
<dbReference type="EMBL" id="JAMOIL010000023">
    <property type="protein sequence ID" value="MCM0621804.1"/>
    <property type="molecule type" value="Genomic_DNA"/>
</dbReference>
<sequence>MPAVARLTSQLARRAPWIVIGLVALATWLISIEPQLVIGENRGFLPAFLAAIVLCDALTGVVLVALYATGGSPRLLALSWAYAYSSTVVTVHALVFPGVFTDGDLLGAVASSAPWLWTAWHVGFPALLTIGLVPWPDGFARLMSGHRRTTAVTSHLLVLGGALAVAAAATLFSHHLPTIMVDGSYATLTHVYGPAILALQVGAVIAALQRARVGSGLETWALVAVVASACDASLVILAEGRWTLGWYGARALTLLAAVVVLVSLLTEAIRAQQRIRTDTERLRAHNAELREAQGLRDHMIAVVTHDMRTPIGGLTGYLELMDDGDLGDLPRPAEKAVHRSQVLARRLSLLTEDLLMVATGAGANLSIDLREVDLPAEARAAAAGFPDRDIRVTEPLALVTGDRPVRVRADPLRLQQVLENLLINAFKYGEPPVVITVRAEGDDGVIEVADHGPGVPEEFVPRLFDRYSRAAGVTANGSGLGLSVVADIVAAHHGSVGYVLERKAFAIRLPLVQPLLGGPAAPVTEASVPAVPAGTTVEPRTVSAPVAAPTAAPVATPAATPAAAPTVVPTTAPAVVPEVEAALVED</sequence>
<dbReference type="InterPro" id="IPR036097">
    <property type="entry name" value="HisK_dim/P_sf"/>
</dbReference>
<evidence type="ECO:0000256" key="6">
    <source>
        <dbReference type="ARBA" id="ARBA00023012"/>
    </source>
</evidence>
<dbReference type="Pfam" id="PF00512">
    <property type="entry name" value="HisKA"/>
    <property type="match status" value="1"/>
</dbReference>
<dbReference type="PANTHER" id="PTHR43547">
    <property type="entry name" value="TWO-COMPONENT HISTIDINE KINASE"/>
    <property type="match status" value="1"/>
</dbReference>
<accession>A0A9X2IGQ0</accession>
<dbReference type="SUPFAM" id="SSF47384">
    <property type="entry name" value="Homodimeric domain of signal transducing histidine kinase"/>
    <property type="match status" value="1"/>
</dbReference>
<dbReference type="Pfam" id="PF17158">
    <property type="entry name" value="MASE4"/>
    <property type="match status" value="1"/>
</dbReference>
<keyword evidence="7" id="KW-0472">Membrane</keyword>
<reference evidence="9" key="1">
    <citation type="submission" date="2022-05" db="EMBL/GenBank/DDBJ databases">
        <authorList>
            <person name="Tuo L."/>
        </authorList>
    </citation>
    <scope>NUCLEOTIDE SEQUENCE</scope>
    <source>
        <strain evidence="9">BSK12Z-4</strain>
    </source>
</reference>
<comment type="subcellular location">
    <subcellularLocation>
        <location evidence="2">Cell membrane</location>
    </subcellularLocation>
</comment>
<feature type="transmembrane region" description="Helical" evidence="7">
    <location>
        <begin position="188"/>
        <end position="208"/>
    </location>
</feature>
<evidence type="ECO:0000259" key="8">
    <source>
        <dbReference type="PROSITE" id="PS50109"/>
    </source>
</evidence>
<dbReference type="PRINTS" id="PR00344">
    <property type="entry name" value="BCTRLSENSOR"/>
</dbReference>
<keyword evidence="4" id="KW-0597">Phosphoprotein</keyword>
<dbReference type="PROSITE" id="PS50109">
    <property type="entry name" value="HIS_KIN"/>
    <property type="match status" value="1"/>
</dbReference>
<dbReference type="PANTHER" id="PTHR43547:SF2">
    <property type="entry name" value="HYBRID SIGNAL TRANSDUCTION HISTIDINE KINASE C"/>
    <property type="match status" value="1"/>
</dbReference>
<dbReference type="CDD" id="cd00082">
    <property type="entry name" value="HisKA"/>
    <property type="match status" value="1"/>
</dbReference>
<dbReference type="RefSeq" id="WP_250828140.1">
    <property type="nucleotide sequence ID" value="NZ_JAMOIL010000023.1"/>
</dbReference>
<dbReference type="GO" id="GO:0000155">
    <property type="term" value="F:phosphorelay sensor kinase activity"/>
    <property type="evidence" value="ECO:0007669"/>
    <property type="project" value="InterPro"/>
</dbReference>
<dbReference type="InterPro" id="IPR003594">
    <property type="entry name" value="HATPase_dom"/>
</dbReference>
<evidence type="ECO:0000256" key="2">
    <source>
        <dbReference type="ARBA" id="ARBA00004236"/>
    </source>
</evidence>
<feature type="domain" description="Histidine kinase" evidence="8">
    <location>
        <begin position="302"/>
        <end position="513"/>
    </location>
</feature>
<dbReference type="Proteomes" id="UP001139485">
    <property type="component" value="Unassembled WGS sequence"/>
</dbReference>
<keyword evidence="7" id="KW-1133">Transmembrane helix</keyword>
<keyword evidence="7" id="KW-0812">Transmembrane</keyword>
<dbReference type="InterPro" id="IPR033424">
    <property type="entry name" value="MASE4"/>
</dbReference>
<feature type="transmembrane region" description="Helical" evidence="7">
    <location>
        <begin position="115"/>
        <end position="135"/>
    </location>
</feature>
<dbReference type="EC" id="2.7.13.3" evidence="3"/>
<dbReference type="Gene3D" id="3.30.565.10">
    <property type="entry name" value="Histidine kinase-like ATPase, C-terminal domain"/>
    <property type="match status" value="1"/>
</dbReference>
<dbReference type="Gene3D" id="1.10.287.130">
    <property type="match status" value="1"/>
</dbReference>
<dbReference type="SMART" id="SM00388">
    <property type="entry name" value="HisKA"/>
    <property type="match status" value="1"/>
</dbReference>
<protein>
    <recommendedName>
        <fullName evidence="3">histidine kinase</fullName>
        <ecNumber evidence="3">2.7.13.3</ecNumber>
    </recommendedName>
</protein>
<evidence type="ECO:0000256" key="7">
    <source>
        <dbReference type="SAM" id="Phobius"/>
    </source>
</evidence>
<dbReference type="GO" id="GO:0005886">
    <property type="term" value="C:plasma membrane"/>
    <property type="evidence" value="ECO:0007669"/>
    <property type="project" value="UniProtKB-SubCell"/>
</dbReference>
<keyword evidence="10" id="KW-1185">Reference proteome</keyword>
<evidence type="ECO:0000313" key="9">
    <source>
        <dbReference type="EMBL" id="MCM0621804.1"/>
    </source>
</evidence>
<feature type="transmembrane region" description="Helical" evidence="7">
    <location>
        <begin position="156"/>
        <end position="176"/>
    </location>
</feature>
<proteinExistence type="predicted"/>
<comment type="caution">
    <text evidence="9">The sequence shown here is derived from an EMBL/GenBank/DDBJ whole genome shotgun (WGS) entry which is preliminary data.</text>
</comment>
<feature type="transmembrane region" description="Helical" evidence="7">
    <location>
        <begin position="44"/>
        <end position="68"/>
    </location>
</feature>
<evidence type="ECO:0000256" key="4">
    <source>
        <dbReference type="ARBA" id="ARBA00022553"/>
    </source>
</evidence>
<keyword evidence="5" id="KW-0418">Kinase</keyword>
<dbReference type="InterPro" id="IPR003661">
    <property type="entry name" value="HisK_dim/P_dom"/>
</dbReference>
<gene>
    <name evidence="9" type="ORF">M8330_16055</name>
</gene>
<dbReference type="SUPFAM" id="SSF55874">
    <property type="entry name" value="ATPase domain of HSP90 chaperone/DNA topoisomerase II/histidine kinase"/>
    <property type="match status" value="1"/>
</dbReference>
<evidence type="ECO:0000256" key="3">
    <source>
        <dbReference type="ARBA" id="ARBA00012438"/>
    </source>
</evidence>